<feature type="region of interest" description="Disordered" evidence="1">
    <location>
        <begin position="160"/>
        <end position="355"/>
    </location>
</feature>
<dbReference type="RefSeq" id="XP_007840335.1">
    <property type="nucleotide sequence ID" value="XM_007842144.1"/>
</dbReference>
<feature type="compositionally biased region" description="Polar residues" evidence="1">
    <location>
        <begin position="232"/>
        <end position="246"/>
    </location>
</feature>
<dbReference type="OrthoDB" id="5377213at2759"/>
<dbReference type="Proteomes" id="UP000030651">
    <property type="component" value="Unassembled WGS sequence"/>
</dbReference>
<protein>
    <submittedName>
        <fullName evidence="2">Uncharacterized protein</fullName>
    </submittedName>
</protein>
<feature type="compositionally biased region" description="Polar residues" evidence="1">
    <location>
        <begin position="268"/>
        <end position="314"/>
    </location>
</feature>
<dbReference type="eggNOG" id="ENOG502S6IQ">
    <property type="taxonomic scope" value="Eukaryota"/>
</dbReference>
<accession>W3WMT1</accession>
<feature type="compositionally biased region" description="Basic and acidic residues" evidence="1">
    <location>
        <begin position="386"/>
        <end position="430"/>
    </location>
</feature>
<gene>
    <name evidence="2" type="ORF">PFICI_13563</name>
</gene>
<feature type="compositionally biased region" description="Low complexity" evidence="1">
    <location>
        <begin position="189"/>
        <end position="231"/>
    </location>
</feature>
<feature type="compositionally biased region" description="Polar residues" evidence="1">
    <location>
        <begin position="448"/>
        <end position="462"/>
    </location>
</feature>
<sequence length="531" mass="57797">MTSFQPLGALRSLSNDSEKFGKSKHKVVKPILKKLSHSEKNSIDLDRGWDEQEVPYRSDPWGAGDYEAGGRTSKDISFGYSEASVVGVSGGRRSYHHSRSISGNSYVSVATSGSGSALGLGIGSRTGTTFVHPFQQTPRTATPPLSYANSLVSFSADRDCSPTITEDDDSYSVNNQPAASNISLRNQKNSTSNSTAATPTTTTTTTTTGSSSNNDSTSKSKSRSSTNSNGSYQSATHQQSRPSLTNPSTQSQPSLSDSSARPSRPSLHSQRTSSYTDTPKSQTSLRISTGIRSASTTPAQSSRLANVSSRSDLQSYLAEESSSSSTTRAPTLRSVASPTSPIASMSPFSRTSLDGFPRLRAKSDLDTATRADHVREARKKIQAKQMAKEEKYARQEIKQRERADNKRAQEAEKRAAALQKEREAAKRQEEIAALAEAMPQKTKHNRKISNNSSGRPSTSQRRQTFESEKGTRNNYSATETNSTAAFDDETGNARHVSFQSTRRSNTAKRKTHGAWTAFILWLRTRLLRMSN</sequence>
<evidence type="ECO:0000313" key="3">
    <source>
        <dbReference type="Proteomes" id="UP000030651"/>
    </source>
</evidence>
<feature type="compositionally biased region" description="Polar residues" evidence="1">
    <location>
        <begin position="171"/>
        <end position="188"/>
    </location>
</feature>
<feature type="compositionally biased region" description="Low complexity" evidence="1">
    <location>
        <begin position="247"/>
        <end position="267"/>
    </location>
</feature>
<dbReference type="OMA" id="MLWLRTR"/>
<dbReference type="HOGENOM" id="CLU_029955_1_0_1"/>
<name>W3WMT1_PESFW</name>
<reference evidence="3" key="1">
    <citation type="journal article" date="2015" name="BMC Genomics">
        <title>Genomic and transcriptomic analysis of the endophytic fungus Pestalotiopsis fici reveals its lifestyle and high potential for synthesis of natural products.</title>
        <authorList>
            <person name="Wang X."/>
            <person name="Zhang X."/>
            <person name="Liu L."/>
            <person name="Xiang M."/>
            <person name="Wang W."/>
            <person name="Sun X."/>
            <person name="Che Y."/>
            <person name="Guo L."/>
            <person name="Liu G."/>
            <person name="Guo L."/>
            <person name="Wang C."/>
            <person name="Yin W.B."/>
            <person name="Stadler M."/>
            <person name="Zhang X."/>
            <person name="Liu X."/>
        </authorList>
    </citation>
    <scope>NUCLEOTIDE SEQUENCE [LARGE SCALE GENOMIC DNA]</scope>
    <source>
        <strain evidence="3">W106-1 / CGMCC3.15140</strain>
    </source>
</reference>
<proteinExistence type="predicted"/>
<dbReference type="AlphaFoldDB" id="W3WMT1"/>
<keyword evidence="3" id="KW-1185">Reference proteome</keyword>
<evidence type="ECO:0000256" key="1">
    <source>
        <dbReference type="SAM" id="MobiDB-lite"/>
    </source>
</evidence>
<dbReference type="InParanoid" id="W3WMT1"/>
<dbReference type="GeneID" id="19278576"/>
<feature type="region of interest" description="Disordered" evidence="1">
    <location>
        <begin position="383"/>
        <end position="505"/>
    </location>
</feature>
<dbReference type="KEGG" id="pfy:PFICI_13563"/>
<dbReference type="STRING" id="1229662.W3WMT1"/>
<feature type="compositionally biased region" description="Polar residues" evidence="1">
    <location>
        <begin position="334"/>
        <end position="352"/>
    </location>
</feature>
<feature type="compositionally biased region" description="Polar residues" evidence="1">
    <location>
        <begin position="472"/>
        <end position="484"/>
    </location>
</feature>
<dbReference type="EMBL" id="KI912119">
    <property type="protein sequence ID" value="ETS75079.1"/>
    <property type="molecule type" value="Genomic_DNA"/>
</dbReference>
<organism evidence="2 3">
    <name type="scientific">Pestalotiopsis fici (strain W106-1 / CGMCC3.15140)</name>
    <dbReference type="NCBI Taxonomy" id="1229662"/>
    <lineage>
        <taxon>Eukaryota</taxon>
        <taxon>Fungi</taxon>
        <taxon>Dikarya</taxon>
        <taxon>Ascomycota</taxon>
        <taxon>Pezizomycotina</taxon>
        <taxon>Sordariomycetes</taxon>
        <taxon>Xylariomycetidae</taxon>
        <taxon>Amphisphaeriales</taxon>
        <taxon>Sporocadaceae</taxon>
        <taxon>Pestalotiopsis</taxon>
    </lineage>
</organism>
<evidence type="ECO:0000313" key="2">
    <source>
        <dbReference type="EMBL" id="ETS75079.1"/>
    </source>
</evidence>